<accession>A0ABN1IQE7</accession>
<proteinExistence type="predicted"/>
<name>A0ABN1IQE7_9GAMM</name>
<organism evidence="1 2">
    <name type="scientific">Dokdonella soli</name>
    <dbReference type="NCBI Taxonomy" id="529810"/>
    <lineage>
        <taxon>Bacteria</taxon>
        <taxon>Pseudomonadati</taxon>
        <taxon>Pseudomonadota</taxon>
        <taxon>Gammaproteobacteria</taxon>
        <taxon>Lysobacterales</taxon>
        <taxon>Rhodanobacteraceae</taxon>
        <taxon>Dokdonella</taxon>
    </lineage>
</organism>
<dbReference type="Proteomes" id="UP001501523">
    <property type="component" value="Unassembled WGS sequence"/>
</dbReference>
<sequence>MNQRERDENARRLGWTAERQLELRTHVEYALRAAESCIIVLCSYSPAVRSSLWSSQDSVDTPSPSLVSCLERLGAYAT</sequence>
<evidence type="ECO:0000313" key="2">
    <source>
        <dbReference type="Proteomes" id="UP001501523"/>
    </source>
</evidence>
<reference evidence="1 2" key="1">
    <citation type="journal article" date="2019" name="Int. J. Syst. Evol. Microbiol.">
        <title>The Global Catalogue of Microorganisms (GCM) 10K type strain sequencing project: providing services to taxonomists for standard genome sequencing and annotation.</title>
        <authorList>
            <consortium name="The Broad Institute Genomics Platform"/>
            <consortium name="The Broad Institute Genome Sequencing Center for Infectious Disease"/>
            <person name="Wu L."/>
            <person name="Ma J."/>
        </authorList>
    </citation>
    <scope>NUCLEOTIDE SEQUENCE [LARGE SCALE GENOMIC DNA]</scope>
    <source>
        <strain evidence="1 2">JCM 15421</strain>
    </source>
</reference>
<protein>
    <submittedName>
        <fullName evidence="1">Uncharacterized protein</fullName>
    </submittedName>
</protein>
<keyword evidence="2" id="KW-1185">Reference proteome</keyword>
<gene>
    <name evidence="1" type="ORF">GCM10009105_27700</name>
</gene>
<evidence type="ECO:0000313" key="1">
    <source>
        <dbReference type="EMBL" id="GAA0719273.1"/>
    </source>
</evidence>
<comment type="caution">
    <text evidence="1">The sequence shown here is derived from an EMBL/GenBank/DDBJ whole genome shotgun (WGS) entry which is preliminary data.</text>
</comment>
<dbReference type="EMBL" id="BAAAEU010000023">
    <property type="protein sequence ID" value="GAA0719273.1"/>
    <property type="molecule type" value="Genomic_DNA"/>
</dbReference>